<reference evidence="1 2" key="1">
    <citation type="submission" date="2023-04" db="EMBL/GenBank/DDBJ databases">
        <title>Neorhizobium petrolearium OS53, complete genome.</title>
        <authorList>
            <person name="Yu T."/>
        </authorList>
    </citation>
    <scope>NUCLEOTIDE SEQUENCE [LARGE SCALE GENOMIC DNA]</scope>
    <source>
        <strain evidence="1 2">OS53</strain>
    </source>
</reference>
<gene>
    <name evidence="1" type="ORF">QEO92_12765</name>
</gene>
<proteinExistence type="predicted"/>
<evidence type="ECO:0008006" key="3">
    <source>
        <dbReference type="Google" id="ProtNLM"/>
    </source>
</evidence>
<protein>
    <recommendedName>
        <fullName evidence="3">CopG family transcriptional regulator</fullName>
    </recommendedName>
</protein>
<dbReference type="RefSeq" id="WP_227703281.1">
    <property type="nucleotide sequence ID" value="NZ_CP123000.1"/>
</dbReference>
<keyword evidence="2" id="KW-1185">Reference proteome</keyword>
<sequence>MSDNYEDTEVLALLRQTAQSRVKLARAMLAVYAADAFDHPATPEDITRWTEELADAEKELRRLSN</sequence>
<dbReference type="EMBL" id="CP123000">
    <property type="protein sequence ID" value="WGI70841.1"/>
    <property type="molecule type" value="Genomic_DNA"/>
</dbReference>
<accession>A0ABY8MAL3</accession>
<dbReference type="Proteomes" id="UP001227095">
    <property type="component" value="Chromosome"/>
</dbReference>
<name>A0ABY8MAL3_9HYPH</name>
<evidence type="ECO:0000313" key="2">
    <source>
        <dbReference type="Proteomes" id="UP001227095"/>
    </source>
</evidence>
<organism evidence="1 2">
    <name type="scientific">Neorhizobium petrolearium</name>
    <dbReference type="NCBI Taxonomy" id="515361"/>
    <lineage>
        <taxon>Bacteria</taxon>
        <taxon>Pseudomonadati</taxon>
        <taxon>Pseudomonadota</taxon>
        <taxon>Alphaproteobacteria</taxon>
        <taxon>Hyphomicrobiales</taxon>
        <taxon>Rhizobiaceae</taxon>
        <taxon>Rhizobium/Agrobacterium group</taxon>
        <taxon>Neorhizobium</taxon>
    </lineage>
</organism>
<evidence type="ECO:0000313" key="1">
    <source>
        <dbReference type="EMBL" id="WGI70841.1"/>
    </source>
</evidence>